<name>A0A2V5HBQ2_ASPV1</name>
<dbReference type="STRING" id="1450538.A0A2V5HBQ2"/>
<accession>A0A2V5HBQ2</accession>
<evidence type="ECO:0000313" key="3">
    <source>
        <dbReference type="EMBL" id="PYI21805.1"/>
    </source>
</evidence>
<evidence type="ECO:0000259" key="1">
    <source>
        <dbReference type="Pfam" id="PF03446"/>
    </source>
</evidence>
<reference evidence="3 4" key="1">
    <citation type="submission" date="2018-02" db="EMBL/GenBank/DDBJ databases">
        <title>The genomes of Aspergillus section Nigri reveals drivers in fungal speciation.</title>
        <authorList>
            <consortium name="DOE Joint Genome Institute"/>
            <person name="Vesth T.C."/>
            <person name="Nybo J."/>
            <person name="Theobald S."/>
            <person name="Brandl J."/>
            <person name="Frisvad J.C."/>
            <person name="Nielsen K.F."/>
            <person name="Lyhne E.K."/>
            <person name="Kogle M.E."/>
            <person name="Kuo A."/>
            <person name="Riley R."/>
            <person name="Clum A."/>
            <person name="Nolan M."/>
            <person name="Lipzen A."/>
            <person name="Salamov A."/>
            <person name="Henrissat B."/>
            <person name="Wiebenga A."/>
            <person name="De vries R.P."/>
            <person name="Grigoriev I.V."/>
            <person name="Mortensen U.H."/>
            <person name="Andersen M.R."/>
            <person name="Baker S.E."/>
        </authorList>
    </citation>
    <scope>NUCLEOTIDE SEQUENCE [LARGE SCALE GENOMIC DNA]</scope>
    <source>
        <strain evidence="3 4">CBS 115571</strain>
    </source>
</reference>
<feature type="domain" description="6-phosphogluconate dehydrogenase NADP-binding" evidence="1">
    <location>
        <begin position="6"/>
        <end position="136"/>
    </location>
</feature>
<dbReference type="Proteomes" id="UP000249829">
    <property type="component" value="Unassembled WGS sequence"/>
</dbReference>
<dbReference type="Gene3D" id="3.40.50.720">
    <property type="entry name" value="NAD(P)-binding Rossmann-like Domain"/>
    <property type="match status" value="1"/>
</dbReference>
<dbReference type="SUPFAM" id="SSF48179">
    <property type="entry name" value="6-phosphogluconate dehydrogenase C-terminal domain-like"/>
    <property type="match status" value="1"/>
</dbReference>
<proteinExistence type="predicted"/>
<feature type="domain" description="Phosphogluconate dehydrogenase NAD-binding putative C-terminal" evidence="2">
    <location>
        <begin position="211"/>
        <end position="288"/>
    </location>
</feature>
<sequence>MTRSPKVGIVSIGEMGAGIAKLLVAHGYVVLTNITGRSPYTYKRAEAASITLLNSDEDLVVRADYILSIVPPRDALGTAQRIFTAAASYRDEASPPLYYLDLNAVSPGRARHMAEEFRFHAPKTVVFIDGGILGGPPSPLPPTGPKGGDGIQWKRPAIPLAGPELPDPQLARVLNVTHLGPTVGAASGLKCCFGALIKGLIALSIQSFTTAEALGVYEPLQEFLKHFQPALQESTTRMITEIPPKAGRWVEEMWEIGRCFGEDGGWDNVTGPPGSADIYRRVAEVYRTLAEDTVLGQERPEHRVRGTTAIDVAVAIEETLKPKVKE</sequence>
<dbReference type="Pfam" id="PF09130">
    <property type="entry name" value="DUF1932"/>
    <property type="match status" value="1"/>
</dbReference>
<dbReference type="GO" id="GO:0050661">
    <property type="term" value="F:NADP binding"/>
    <property type="evidence" value="ECO:0007669"/>
    <property type="project" value="InterPro"/>
</dbReference>
<dbReference type="Gene3D" id="1.10.1040.10">
    <property type="entry name" value="N-(1-d-carboxylethyl)-l-norvaline Dehydrogenase, domain 2"/>
    <property type="match status" value="1"/>
</dbReference>
<dbReference type="InterPro" id="IPR006115">
    <property type="entry name" value="6PGDH_NADP-bd"/>
</dbReference>
<keyword evidence="4" id="KW-1185">Reference proteome</keyword>
<evidence type="ECO:0000313" key="4">
    <source>
        <dbReference type="Proteomes" id="UP000249829"/>
    </source>
</evidence>
<evidence type="ECO:0000259" key="2">
    <source>
        <dbReference type="Pfam" id="PF09130"/>
    </source>
</evidence>
<organism evidence="3 4">
    <name type="scientific">Aspergillus violaceofuscus (strain CBS 115571)</name>
    <dbReference type="NCBI Taxonomy" id="1450538"/>
    <lineage>
        <taxon>Eukaryota</taxon>
        <taxon>Fungi</taxon>
        <taxon>Dikarya</taxon>
        <taxon>Ascomycota</taxon>
        <taxon>Pezizomycotina</taxon>
        <taxon>Eurotiomycetes</taxon>
        <taxon>Eurotiomycetidae</taxon>
        <taxon>Eurotiales</taxon>
        <taxon>Aspergillaceae</taxon>
        <taxon>Aspergillus</taxon>
    </lineage>
</organism>
<dbReference type="AlphaFoldDB" id="A0A2V5HBQ2"/>
<dbReference type="InterPro" id="IPR013328">
    <property type="entry name" value="6PGD_dom2"/>
</dbReference>
<dbReference type="EMBL" id="KZ825114">
    <property type="protein sequence ID" value="PYI21805.1"/>
    <property type="molecule type" value="Genomic_DNA"/>
</dbReference>
<dbReference type="OMA" id="GLKCCFG"/>
<dbReference type="InterPro" id="IPR036291">
    <property type="entry name" value="NAD(P)-bd_dom_sf"/>
</dbReference>
<dbReference type="SUPFAM" id="SSF51735">
    <property type="entry name" value="NAD(P)-binding Rossmann-fold domains"/>
    <property type="match status" value="1"/>
</dbReference>
<gene>
    <name evidence="3" type="ORF">BO99DRAFT_327478</name>
</gene>
<dbReference type="InterPro" id="IPR015814">
    <property type="entry name" value="Pgluconate_DH_NAD-bd_C"/>
</dbReference>
<protein>
    <submittedName>
        <fullName evidence="3">6-phosphogluconate dehydrogenase C-terminal domain-like protein</fullName>
    </submittedName>
</protein>
<dbReference type="Pfam" id="PF03446">
    <property type="entry name" value="NAD_binding_2"/>
    <property type="match status" value="1"/>
</dbReference>
<dbReference type="InterPro" id="IPR008927">
    <property type="entry name" value="6-PGluconate_DH-like_C_sf"/>
</dbReference>